<dbReference type="RefSeq" id="WP_142602338.1">
    <property type="nucleotide sequence ID" value="NZ_FXSZ01000003.1"/>
</dbReference>
<evidence type="ECO:0000313" key="4">
    <source>
        <dbReference type="Proteomes" id="UP000315971"/>
    </source>
</evidence>
<dbReference type="InterPro" id="IPR003961">
    <property type="entry name" value="FN3_dom"/>
</dbReference>
<evidence type="ECO:0000313" key="3">
    <source>
        <dbReference type="EMBL" id="SMO52637.1"/>
    </source>
</evidence>
<protein>
    <recommendedName>
        <fullName evidence="2">Fibronectin type-III domain-containing protein</fullName>
    </recommendedName>
</protein>
<evidence type="ECO:0000256" key="1">
    <source>
        <dbReference type="SAM" id="SignalP"/>
    </source>
</evidence>
<dbReference type="InterPro" id="IPR013783">
    <property type="entry name" value="Ig-like_fold"/>
</dbReference>
<feature type="signal peptide" evidence="1">
    <location>
        <begin position="1"/>
        <end position="22"/>
    </location>
</feature>
<gene>
    <name evidence="3" type="ORF">SAMN06265350_10377</name>
</gene>
<reference evidence="3 4" key="1">
    <citation type="submission" date="2017-05" db="EMBL/GenBank/DDBJ databases">
        <authorList>
            <person name="Varghese N."/>
            <person name="Submissions S."/>
        </authorList>
    </citation>
    <scope>NUCLEOTIDE SEQUENCE [LARGE SCALE GENOMIC DNA]</scope>
    <source>
        <strain evidence="3 4">DSM 21342</strain>
    </source>
</reference>
<dbReference type="AlphaFoldDB" id="A0A521BZM8"/>
<dbReference type="InterPro" id="IPR036116">
    <property type="entry name" value="FN3_sf"/>
</dbReference>
<dbReference type="PROSITE" id="PS50853">
    <property type="entry name" value="FN3"/>
    <property type="match status" value="1"/>
</dbReference>
<organism evidence="3 4">
    <name type="scientific">Solitalea koreensis</name>
    <dbReference type="NCBI Taxonomy" id="543615"/>
    <lineage>
        <taxon>Bacteria</taxon>
        <taxon>Pseudomonadati</taxon>
        <taxon>Bacteroidota</taxon>
        <taxon>Sphingobacteriia</taxon>
        <taxon>Sphingobacteriales</taxon>
        <taxon>Sphingobacteriaceae</taxon>
        <taxon>Solitalea</taxon>
    </lineage>
</organism>
<accession>A0A521BZM8</accession>
<dbReference type="EMBL" id="FXSZ01000003">
    <property type="protein sequence ID" value="SMO52637.1"/>
    <property type="molecule type" value="Genomic_DNA"/>
</dbReference>
<dbReference type="CDD" id="cd00063">
    <property type="entry name" value="FN3"/>
    <property type="match status" value="1"/>
</dbReference>
<dbReference type="OrthoDB" id="923194at2"/>
<proteinExistence type="predicted"/>
<name>A0A521BZM8_9SPHI</name>
<dbReference type="Proteomes" id="UP000315971">
    <property type="component" value="Unassembled WGS sequence"/>
</dbReference>
<evidence type="ECO:0000259" key="2">
    <source>
        <dbReference type="PROSITE" id="PS50853"/>
    </source>
</evidence>
<dbReference type="SMART" id="SM00060">
    <property type="entry name" value="FN3"/>
    <property type="match status" value="4"/>
</dbReference>
<sequence>MKQLHVLIIGFFLMLISLEGHAQTQDSTQYSKKQIALLARALPDSIILRWAPSSYEVWQQANKYGYSIYRYTLIKNNQMQSMPAPVVLGSAFKPLPLPAWEPNLKANNKYAAIMAQAIYGESFELTGGNSNNPMVQLANVAKEQENRFSFAMFCADQSPLAAQMAALRWVDRAIKRDEKYVYKVFVKTPEGSAKIDTGFVFIGTEDYTPLPKPIDLRAEFGNRSVLLSWNKFLYEDVYTSYVVERSENGTDFIAITPDPLINTSTGDLPHGQLMYKADSLSANYKKYYYRVRGISPFGELGPPSSAIEGEGRVPLSDSPAIEKAEEVNGKAYLEWHFPDTLAKTVSNFEIWRSVKIGGVYQQVAAQLPQTQRNYTDEHPLSVAYYKVVAISRFKERAESFPFMVQLVDSIPPDAPKGLIGKIDTAGIVTLRWAVNAEPDLLGYRVFQGNDIDQEFSQLTKSAILKNQFKDTLDLQTLTKKIYYRVTAIDKRYNSSVFSEILELKRPDKTPPVPPSLKQLKADEKAVYLSWNPSSSADVAKHIVYRKGKNSPQWEKLAVLPKGKNDSSYADNSAEAGMAYLYKLAAVDEGGLESVENPEFESAKITSAIKPTIDRIYGVADRNAKKIVLRWNYKEKGIERYIIFREAEGDKMRIYTTVDASINEYEDKNLTINTAYKYALQALFADGRKSEIGKSFSISY</sequence>
<dbReference type="Gene3D" id="2.60.40.10">
    <property type="entry name" value="Immunoglobulins"/>
    <property type="match status" value="4"/>
</dbReference>
<feature type="domain" description="Fibronectin type-III" evidence="2">
    <location>
        <begin position="510"/>
        <end position="611"/>
    </location>
</feature>
<dbReference type="SUPFAM" id="SSF49265">
    <property type="entry name" value="Fibronectin type III"/>
    <property type="match status" value="2"/>
</dbReference>
<keyword evidence="1" id="KW-0732">Signal</keyword>
<keyword evidence="4" id="KW-1185">Reference proteome</keyword>
<feature type="chain" id="PRO_5022181889" description="Fibronectin type-III domain-containing protein" evidence="1">
    <location>
        <begin position="23"/>
        <end position="699"/>
    </location>
</feature>